<organism evidence="1 2">
    <name type="scientific">Elysia crispata</name>
    <name type="common">lettuce slug</name>
    <dbReference type="NCBI Taxonomy" id="231223"/>
    <lineage>
        <taxon>Eukaryota</taxon>
        <taxon>Metazoa</taxon>
        <taxon>Spiralia</taxon>
        <taxon>Lophotrochozoa</taxon>
        <taxon>Mollusca</taxon>
        <taxon>Gastropoda</taxon>
        <taxon>Heterobranchia</taxon>
        <taxon>Euthyneura</taxon>
        <taxon>Panpulmonata</taxon>
        <taxon>Sacoglossa</taxon>
        <taxon>Placobranchoidea</taxon>
        <taxon>Plakobranchidae</taxon>
        <taxon>Elysia</taxon>
    </lineage>
</organism>
<name>A0AAE1DAZ2_9GAST</name>
<dbReference type="Proteomes" id="UP001283361">
    <property type="component" value="Unassembled WGS sequence"/>
</dbReference>
<reference evidence="1" key="1">
    <citation type="journal article" date="2023" name="G3 (Bethesda)">
        <title>A reference genome for the long-term kleptoplast-retaining sea slug Elysia crispata morphotype clarki.</title>
        <authorList>
            <person name="Eastman K.E."/>
            <person name="Pendleton A.L."/>
            <person name="Shaikh M.A."/>
            <person name="Suttiyut T."/>
            <person name="Ogas R."/>
            <person name="Tomko P."/>
            <person name="Gavelis G."/>
            <person name="Widhalm J.R."/>
            <person name="Wisecaver J.H."/>
        </authorList>
    </citation>
    <scope>NUCLEOTIDE SEQUENCE</scope>
    <source>
        <strain evidence="1">ECLA1</strain>
    </source>
</reference>
<protein>
    <submittedName>
        <fullName evidence="1">Uncharacterized protein</fullName>
    </submittedName>
</protein>
<gene>
    <name evidence="1" type="ORF">RRG08_004388</name>
</gene>
<sequence length="98" mass="10758">MTEVGMTAQQFSERLDRMLNTPGTSLITSQGTTRPPWSMMLSGLWPLPSSVHLPTKGDHMAYTQVEQFTGKLKPEFMISAVLITIPSNGRTLSTSLCS</sequence>
<accession>A0AAE1DAZ2</accession>
<comment type="caution">
    <text evidence="1">The sequence shown here is derived from an EMBL/GenBank/DDBJ whole genome shotgun (WGS) entry which is preliminary data.</text>
</comment>
<dbReference type="EMBL" id="JAWDGP010004477">
    <property type="protein sequence ID" value="KAK3764024.1"/>
    <property type="molecule type" value="Genomic_DNA"/>
</dbReference>
<dbReference type="AlphaFoldDB" id="A0AAE1DAZ2"/>
<evidence type="ECO:0000313" key="1">
    <source>
        <dbReference type="EMBL" id="KAK3764024.1"/>
    </source>
</evidence>
<proteinExistence type="predicted"/>
<evidence type="ECO:0000313" key="2">
    <source>
        <dbReference type="Proteomes" id="UP001283361"/>
    </source>
</evidence>
<keyword evidence="2" id="KW-1185">Reference proteome</keyword>